<dbReference type="InterPro" id="IPR011059">
    <property type="entry name" value="Metal-dep_hydrolase_composite"/>
</dbReference>
<dbReference type="Proteomes" id="UP000219422">
    <property type="component" value="Chromosome"/>
</dbReference>
<dbReference type="InterPro" id="IPR013108">
    <property type="entry name" value="Amidohydro_3"/>
</dbReference>
<dbReference type="GO" id="GO:0016812">
    <property type="term" value="F:hydrolase activity, acting on carbon-nitrogen (but not peptide) bonds, in cyclic amides"/>
    <property type="evidence" value="ECO:0007669"/>
    <property type="project" value="TreeGrafter"/>
</dbReference>
<dbReference type="AlphaFoldDB" id="A0A291N048"/>
<dbReference type="Gene3D" id="2.30.40.10">
    <property type="entry name" value="Urease, subunit C, domain 1"/>
    <property type="match status" value="1"/>
</dbReference>
<evidence type="ECO:0000313" key="3">
    <source>
        <dbReference type="Proteomes" id="UP000219422"/>
    </source>
</evidence>
<name>A0A291N048_SPHYA</name>
<dbReference type="Gene3D" id="3.20.20.140">
    <property type="entry name" value="Metal-dependent hydrolases"/>
    <property type="match status" value="1"/>
</dbReference>
<protein>
    <submittedName>
        <fullName evidence="2">Amidohydrolase</fullName>
    </submittedName>
</protein>
<proteinExistence type="predicted"/>
<dbReference type="CDD" id="cd01297">
    <property type="entry name" value="D-aminoacylase"/>
    <property type="match status" value="1"/>
</dbReference>
<accession>A0A291N048</accession>
<dbReference type="InterPro" id="IPR032466">
    <property type="entry name" value="Metal_Hydrolase"/>
</dbReference>
<dbReference type="KEGG" id="sya:A6768_12510"/>
<reference evidence="2 3" key="1">
    <citation type="submission" date="2017-10" db="EMBL/GenBank/DDBJ databases">
        <title>Sphingobium yanoikuyae S72.</title>
        <authorList>
            <person name="Sanchez E."/>
            <person name="Bustos P."/>
            <person name="Mendoza P."/>
            <person name="Guo X."/>
            <person name="Mendoza A."/>
        </authorList>
    </citation>
    <scope>NUCLEOTIDE SEQUENCE [LARGE SCALE GENOMIC DNA]</scope>
    <source>
        <strain evidence="2 3">S72</strain>
    </source>
</reference>
<dbReference type="EMBL" id="CP023741">
    <property type="protein sequence ID" value="ATI80733.1"/>
    <property type="molecule type" value="Genomic_DNA"/>
</dbReference>
<gene>
    <name evidence="2" type="ORF">A6768_12510</name>
</gene>
<dbReference type="SUPFAM" id="SSF51556">
    <property type="entry name" value="Metallo-dependent hydrolases"/>
    <property type="match status" value="1"/>
</dbReference>
<dbReference type="GO" id="GO:0005829">
    <property type="term" value="C:cytosol"/>
    <property type="evidence" value="ECO:0007669"/>
    <property type="project" value="TreeGrafter"/>
</dbReference>
<evidence type="ECO:0000313" key="2">
    <source>
        <dbReference type="EMBL" id="ATI80733.1"/>
    </source>
</evidence>
<keyword evidence="2" id="KW-0378">Hydrolase</keyword>
<dbReference type="PANTHER" id="PTHR11647:SF1">
    <property type="entry name" value="COLLAPSIN RESPONSE MEDIATOR PROTEIN"/>
    <property type="match status" value="1"/>
</dbReference>
<dbReference type="GeneID" id="57777650"/>
<dbReference type="PANTHER" id="PTHR11647">
    <property type="entry name" value="HYDRANTOINASE/DIHYDROPYRIMIDINASE FAMILY MEMBER"/>
    <property type="match status" value="1"/>
</dbReference>
<dbReference type="RefSeq" id="WP_097383858.1">
    <property type="nucleotide sequence ID" value="NZ_CP023741.1"/>
</dbReference>
<dbReference type="Pfam" id="PF07969">
    <property type="entry name" value="Amidohydro_3"/>
    <property type="match status" value="1"/>
</dbReference>
<dbReference type="SUPFAM" id="SSF51338">
    <property type="entry name" value="Composite domain of metallo-dependent hydrolases"/>
    <property type="match status" value="1"/>
</dbReference>
<sequence length="585" mass="64424">MADYDLIIRGGTIYDGSGGEPVVADVAVKNGVIAAIGVFTGTAAQEIDAKGRIVTPGFVDVHTHYDGQITWENRLAPSSDHGVTTVVMGNCGVGFAPVRAGDQQLMIKLMEGVEDIPEVVMAEGVPFNWETFPDYLDAIEKRESDIDFAAQLPHSPLRVYVMGERGASLEPPTQADLAEMRRLTKEAIDAGALGVSTSRSFAHQFRDGRPAPSVKTEDQEVLTLAEGLRDAGKGVFQMVPSYDVTATERMDLLKDIARTSGRPVSFTFMQSPRGTDDWQEMLRGLESAKEEGLDLRGQIIPRPTGALLGLELSMHPFSFNPSYKAIEHLPLEEKVARMRDLEFRKRLIAEEPSDPMAFFLYVIADLDTLFVLGNPPNYNPHPQESIAARARAMGVDPKELIYDALLQRDGHEVLYRPLGNSEGERFESSGRHLVNNDRTFPALGDGGAHYSMICDAAYTTYFLTYWVRDAGEDRKIDLPYAIRKLTFEPAFAVGLKDRGLVRPGYKADLNIIDLERLHLYAPHVTYDLPTGGRRLSQRADGYEATIVSGVITYRQGRSTGALPGRLVRGGRDVPQVEGEKALEPA</sequence>
<evidence type="ECO:0000259" key="1">
    <source>
        <dbReference type="Pfam" id="PF07969"/>
    </source>
</evidence>
<organism evidence="2 3">
    <name type="scientific">Sphingobium yanoikuyae</name>
    <name type="common">Sphingomonas yanoikuyae</name>
    <dbReference type="NCBI Taxonomy" id="13690"/>
    <lineage>
        <taxon>Bacteria</taxon>
        <taxon>Pseudomonadati</taxon>
        <taxon>Pseudomonadota</taxon>
        <taxon>Alphaproteobacteria</taxon>
        <taxon>Sphingomonadales</taxon>
        <taxon>Sphingomonadaceae</taxon>
        <taxon>Sphingobium</taxon>
    </lineage>
</organism>
<feature type="domain" description="Amidohydrolase 3" evidence="1">
    <location>
        <begin position="45"/>
        <end position="553"/>
    </location>
</feature>
<dbReference type="InterPro" id="IPR050378">
    <property type="entry name" value="Metallo-dep_Hydrolases_sf"/>
</dbReference>